<dbReference type="SMART" id="SM00233">
    <property type="entry name" value="PH"/>
    <property type="match status" value="1"/>
</dbReference>
<dbReference type="GO" id="GO:0051301">
    <property type="term" value="P:cell division"/>
    <property type="evidence" value="ECO:0007669"/>
    <property type="project" value="UniProtKB-KW"/>
</dbReference>
<dbReference type="Pfam" id="PF08174">
    <property type="entry name" value="Anillin"/>
    <property type="match status" value="1"/>
</dbReference>
<dbReference type="OrthoDB" id="2123378at2759"/>
<evidence type="ECO:0000259" key="4">
    <source>
        <dbReference type="PROSITE" id="PS50003"/>
    </source>
</evidence>
<protein>
    <recommendedName>
        <fullName evidence="4">PH domain-containing protein</fullName>
    </recommendedName>
</protein>
<dbReference type="AlphaFoldDB" id="A0A9P1GWC1"/>
<organism evidence="5 6">
    <name type="scientific">Parascedosporium putredinis</name>
    <dbReference type="NCBI Taxonomy" id="1442378"/>
    <lineage>
        <taxon>Eukaryota</taxon>
        <taxon>Fungi</taxon>
        <taxon>Dikarya</taxon>
        <taxon>Ascomycota</taxon>
        <taxon>Pezizomycotina</taxon>
        <taxon>Sordariomycetes</taxon>
        <taxon>Hypocreomycetidae</taxon>
        <taxon>Microascales</taxon>
        <taxon>Microascaceae</taxon>
        <taxon>Parascedosporium</taxon>
    </lineage>
</organism>
<evidence type="ECO:0000256" key="3">
    <source>
        <dbReference type="SAM" id="MobiDB-lite"/>
    </source>
</evidence>
<name>A0A9P1GWC1_9PEZI</name>
<feature type="compositionally biased region" description="Polar residues" evidence="3">
    <location>
        <begin position="243"/>
        <end position="253"/>
    </location>
</feature>
<feature type="region of interest" description="Disordered" evidence="3">
    <location>
        <begin position="328"/>
        <end position="552"/>
    </location>
</feature>
<feature type="compositionally biased region" description="Acidic residues" evidence="3">
    <location>
        <begin position="501"/>
        <end position="522"/>
    </location>
</feature>
<feature type="domain" description="PH" evidence="4">
    <location>
        <begin position="931"/>
        <end position="1052"/>
    </location>
</feature>
<evidence type="ECO:0000313" key="6">
    <source>
        <dbReference type="Proteomes" id="UP000838763"/>
    </source>
</evidence>
<keyword evidence="1" id="KW-0132">Cell division</keyword>
<evidence type="ECO:0000256" key="2">
    <source>
        <dbReference type="ARBA" id="ARBA00023306"/>
    </source>
</evidence>
<feature type="compositionally biased region" description="Low complexity" evidence="3">
    <location>
        <begin position="100"/>
        <end position="109"/>
    </location>
</feature>
<feature type="compositionally biased region" description="Polar residues" evidence="3">
    <location>
        <begin position="456"/>
        <end position="467"/>
    </location>
</feature>
<dbReference type="InterPro" id="IPR001849">
    <property type="entry name" value="PH_domain"/>
</dbReference>
<dbReference type="SUPFAM" id="SSF50729">
    <property type="entry name" value="PH domain-like"/>
    <property type="match status" value="1"/>
</dbReference>
<feature type="compositionally biased region" description="Polar residues" evidence="3">
    <location>
        <begin position="1"/>
        <end position="11"/>
    </location>
</feature>
<dbReference type="GO" id="GO:0005525">
    <property type="term" value="F:GTP binding"/>
    <property type="evidence" value="ECO:0007669"/>
    <property type="project" value="TreeGrafter"/>
</dbReference>
<dbReference type="Proteomes" id="UP000838763">
    <property type="component" value="Unassembled WGS sequence"/>
</dbReference>
<feature type="compositionally biased region" description="Polar residues" evidence="3">
    <location>
        <begin position="534"/>
        <end position="551"/>
    </location>
</feature>
<dbReference type="InterPro" id="IPR052007">
    <property type="entry name" value="Bud4"/>
</dbReference>
<dbReference type="PANTHER" id="PTHR36100">
    <property type="entry name" value="BUD SITE SELECTION PROTEIN 4"/>
    <property type="match status" value="1"/>
</dbReference>
<feature type="region of interest" description="Disordered" evidence="3">
    <location>
        <begin position="1"/>
        <end position="302"/>
    </location>
</feature>
<feature type="compositionally biased region" description="Polar residues" evidence="3">
    <location>
        <begin position="47"/>
        <end position="58"/>
    </location>
</feature>
<sequence>MPGSMSYNDSVQPLRVSRDSTMSSPTKMGGVPRALTEISPSEKRRNSPSWNQTSKKMNFQQDSSPFQSSPVDPTKSSTFDSSQSSEPPQTPKRENASPIKSSLSTSRFKSSFDEATGSWVPDLEPIGSRSLHRHTKSVTFDNGPPQVNEYEMATPDLSSIGSNSREGSYDSEEDDEYNPLYHPHYDGDDVEDSFDASLEDTDKTPVSGTAIAPTAADSKAETQNIGNGKMTLEERLKLMMLSDDSNATKSPTKTAAELQRERRMRRAAPRDRFGSPASEADTASQAALEAEEEDDVIGDLSGLEEYQLPPRISRESILRRVNGNRAFERESDYHFSSPAPSSPERVLPLDPDVPIPSTEEDSILEDDDNEGSVIVRRDLAEREDSYPYREMSEMSIARQVEEELVIHEDKDDDSGSHYSESAGSFDAKEQQVEYRPEDDDPTPHASPIEERIPTFEPTTESVPSPSLNGPPVYDGSGWGEPEEYEDDESATGSVIHHPVDYEDEEGYPEEVEEEEEEEEEEAPPTPEIPEQLATIKSSSGSKLRTRPSATPSDLMAMREARRQVSREIAPLVPPIPDRHLNRRSQEIDPGLSSSTDYMERHPSFKKRSLTLDLDLGLSLDQDFDRRGYLMRQNTKLVAASDKESDDSWRTRSAGHESNALGLNTVTEDDYNVDFATTDSGERGRLFIKVMGVKDLDLPISKTERTWFSLTLDNGVHCVTTAWLELARNAPIGQEFELVVPNDLEFQLTLNVKLEKPAPVPIASSPTKATKAPKTKTSTFGRMFTSPKKRREMEMRQREEEQRLAMQRDAQTRQVNAAPTVYDLLSPLVAEDGSFARSYVCLKEHESRCFGRPYLAEVACFNEWATEEAGFASSVKSKRGTTAVVRRAPYKIGKLELQLLFVPRPKGVSDEDMPKSMNSCIRELKAAEERLSRNWEGHLSQQGGDCPYWRRRYFKLVGAKLTAYHEATRQPRATINLGNARRLIDDRRTLTEKETMGKGGRRRRSAFAEEEEGYMFVEEGFRIRFNNGEVIDFYADTAEDKEGWMRVLGELVGRGDSSNVDEEGPRRNKWCELILKREESLRKRAEGRRVHSRTKSMYL</sequence>
<feature type="compositionally biased region" description="Polar residues" evidence="3">
    <location>
        <begin position="156"/>
        <end position="166"/>
    </location>
</feature>
<accession>A0A9P1GWC1</accession>
<feature type="compositionally biased region" description="Acidic residues" evidence="3">
    <location>
        <begin position="188"/>
        <end position="199"/>
    </location>
</feature>
<feature type="compositionally biased region" description="Basic and acidic residues" evidence="3">
    <location>
        <begin position="576"/>
        <end position="586"/>
    </location>
</feature>
<dbReference type="Pfam" id="PF00169">
    <property type="entry name" value="PH"/>
    <property type="match status" value="1"/>
</dbReference>
<dbReference type="FunFam" id="2.30.29.30:FF:000311">
    <property type="entry name" value="GTP binding protein (Bud4)"/>
    <property type="match status" value="1"/>
</dbReference>
<proteinExistence type="predicted"/>
<keyword evidence="2" id="KW-0131">Cell cycle</keyword>
<keyword evidence="6" id="KW-1185">Reference proteome</keyword>
<feature type="compositionally biased region" description="Low complexity" evidence="3">
    <location>
        <begin position="59"/>
        <end position="85"/>
    </location>
</feature>
<feature type="compositionally biased region" description="Acidic residues" evidence="3">
    <location>
        <begin position="358"/>
        <end position="370"/>
    </location>
</feature>
<dbReference type="Gene3D" id="2.30.29.30">
    <property type="entry name" value="Pleckstrin-homology domain (PH domain)/Phosphotyrosine-binding domain (PTB)"/>
    <property type="match status" value="1"/>
</dbReference>
<feature type="compositionally biased region" description="Basic and acidic residues" evidence="3">
    <location>
        <begin position="399"/>
        <end position="415"/>
    </location>
</feature>
<feature type="compositionally biased region" description="Acidic residues" evidence="3">
    <location>
        <begin position="480"/>
        <end position="489"/>
    </location>
</feature>
<dbReference type="EMBL" id="CALLCH030000002">
    <property type="protein sequence ID" value="CAI4211531.1"/>
    <property type="molecule type" value="Genomic_DNA"/>
</dbReference>
<feature type="compositionally biased region" description="Basic and acidic residues" evidence="3">
    <location>
        <begin position="426"/>
        <end position="435"/>
    </location>
</feature>
<feature type="region of interest" description="Disordered" evidence="3">
    <location>
        <begin position="573"/>
        <end position="598"/>
    </location>
</feature>
<dbReference type="InterPro" id="IPR012966">
    <property type="entry name" value="AHD"/>
</dbReference>
<comment type="caution">
    <text evidence="5">The sequence shown here is derived from an EMBL/GenBank/DDBJ whole genome shotgun (WGS) entry which is preliminary data.</text>
</comment>
<dbReference type="PROSITE" id="PS50003">
    <property type="entry name" value="PH_DOMAIN"/>
    <property type="match status" value="1"/>
</dbReference>
<feature type="compositionally biased region" description="Basic and acidic residues" evidence="3">
    <location>
        <begin position="375"/>
        <end position="392"/>
    </location>
</feature>
<evidence type="ECO:0000256" key="1">
    <source>
        <dbReference type="ARBA" id="ARBA00022618"/>
    </source>
</evidence>
<reference evidence="5" key="1">
    <citation type="submission" date="2022-11" db="EMBL/GenBank/DDBJ databases">
        <authorList>
            <person name="Scott C."/>
            <person name="Bruce N."/>
        </authorList>
    </citation>
    <scope>NUCLEOTIDE SEQUENCE</scope>
</reference>
<dbReference type="PANTHER" id="PTHR36100:SF1">
    <property type="entry name" value="BUD SITE SELECTION PROTEIN 4"/>
    <property type="match status" value="1"/>
</dbReference>
<evidence type="ECO:0000313" key="5">
    <source>
        <dbReference type="EMBL" id="CAI4211531.1"/>
    </source>
</evidence>
<gene>
    <name evidence="5" type="ORF">PPNO1_LOCUS1313</name>
</gene>
<dbReference type="InterPro" id="IPR011993">
    <property type="entry name" value="PH-like_dom_sf"/>
</dbReference>